<dbReference type="STRING" id="2010991.A0A3M2SC98"/>
<reference evidence="2 3" key="1">
    <citation type="submission" date="2017-06" db="EMBL/GenBank/DDBJ databases">
        <title>Comparative genomic analysis of Ambrosia Fusariam Clade fungi.</title>
        <authorList>
            <person name="Stajich J.E."/>
            <person name="Carrillo J."/>
            <person name="Kijimoto T."/>
            <person name="Eskalen A."/>
            <person name="O'Donnell K."/>
            <person name="Kasson M."/>
        </authorList>
    </citation>
    <scope>NUCLEOTIDE SEQUENCE [LARGE SCALE GENOMIC DNA]</scope>
    <source>
        <strain evidence="2">UCR3666</strain>
    </source>
</reference>
<proteinExistence type="predicted"/>
<comment type="caution">
    <text evidence="2">The sequence shown here is derived from an EMBL/GenBank/DDBJ whole genome shotgun (WGS) entry which is preliminary data.</text>
</comment>
<accession>A0A3M2SC98</accession>
<evidence type="ECO:0000313" key="2">
    <source>
        <dbReference type="EMBL" id="RMJ14835.1"/>
    </source>
</evidence>
<organism evidence="2 3">
    <name type="scientific">Fusarium kuroshium</name>
    <dbReference type="NCBI Taxonomy" id="2010991"/>
    <lineage>
        <taxon>Eukaryota</taxon>
        <taxon>Fungi</taxon>
        <taxon>Dikarya</taxon>
        <taxon>Ascomycota</taxon>
        <taxon>Pezizomycotina</taxon>
        <taxon>Sordariomycetes</taxon>
        <taxon>Hypocreomycetidae</taxon>
        <taxon>Hypocreales</taxon>
        <taxon>Nectriaceae</taxon>
        <taxon>Fusarium</taxon>
        <taxon>Fusarium solani species complex</taxon>
    </lineage>
</organism>
<evidence type="ECO:0000259" key="1">
    <source>
        <dbReference type="Pfam" id="PF22893"/>
    </source>
</evidence>
<name>A0A3M2SC98_9HYPO</name>
<dbReference type="AlphaFoldDB" id="A0A3M2SC98"/>
<protein>
    <recommendedName>
        <fullName evidence="1">Ubiquitin-like domain-containing protein</fullName>
    </recommendedName>
</protein>
<dbReference type="EMBL" id="NKUJ01000076">
    <property type="protein sequence ID" value="RMJ14835.1"/>
    <property type="molecule type" value="Genomic_DNA"/>
</dbReference>
<sequence>MAVVTQLQTQPPRPDTSRTWFQDPVRFEDALGRVLPIPSEYGWSKVHAIIVDHFSTGPGSDKVKAEEYLLFNTLDSSQILLQRHTESLIPGMSITMAFIIGRYGLHTLSRCPRIGCKSTKVVASDAGGKFWLVL</sequence>
<feature type="domain" description="Ubiquitin-like" evidence="1">
    <location>
        <begin position="22"/>
        <end position="100"/>
    </location>
</feature>
<dbReference type="Pfam" id="PF22893">
    <property type="entry name" value="ULD_2"/>
    <property type="match status" value="1"/>
</dbReference>
<dbReference type="InterPro" id="IPR054464">
    <property type="entry name" value="ULD_fung"/>
</dbReference>
<gene>
    <name evidence="2" type="ORF">CDV36_005458</name>
</gene>
<dbReference type="OrthoDB" id="3045089at2759"/>
<dbReference type="Proteomes" id="UP000277212">
    <property type="component" value="Unassembled WGS sequence"/>
</dbReference>
<evidence type="ECO:0000313" key="3">
    <source>
        <dbReference type="Proteomes" id="UP000277212"/>
    </source>
</evidence>
<keyword evidence="3" id="KW-1185">Reference proteome</keyword>